<organism evidence="1 2">
    <name type="scientific">Candidatus Endolissoclinum faulkneri L2</name>
    <dbReference type="NCBI Taxonomy" id="1193729"/>
    <lineage>
        <taxon>Bacteria</taxon>
        <taxon>Pseudomonadati</taxon>
        <taxon>Pseudomonadota</taxon>
        <taxon>Alphaproteobacteria</taxon>
        <taxon>Rhodospirillales</taxon>
        <taxon>Rhodospirillaceae</taxon>
        <taxon>Candidatus Endolissoclinum</taxon>
    </lineage>
</organism>
<sequence length="37" mass="4668">MNNCYQYLRDRINYIYYVRNLYYKNDILRGNEQNISA</sequence>
<reference evidence="1 2" key="1">
    <citation type="journal article" date="2012" name="Proc. Natl. Acad. Sci. U.S.A.">
        <title>Genome streamlining and chemical defense in a coral reef symbiosis.</title>
        <authorList>
            <person name="Kwan J.C."/>
            <person name="Donia M.S."/>
            <person name="Han A.W."/>
            <person name="Hirose E."/>
            <person name="Haygood M.G."/>
            <person name="Schmidt E.W."/>
        </authorList>
    </citation>
    <scope>NUCLEOTIDE SEQUENCE [LARGE SCALE GENOMIC DNA]</scope>
    <source>
        <strain evidence="1 2">L2</strain>
    </source>
</reference>
<dbReference type="AlphaFoldDB" id="K7YRA2"/>
<evidence type="ECO:0000313" key="2">
    <source>
        <dbReference type="Proteomes" id="UP000010077"/>
    </source>
</evidence>
<protein>
    <submittedName>
        <fullName evidence="1">Uncharacterized protein</fullName>
    </submittedName>
</protein>
<accession>K7YRA2</accession>
<keyword evidence="2" id="KW-1185">Reference proteome</keyword>
<name>K7YRA2_9PROT</name>
<dbReference type="Proteomes" id="UP000010077">
    <property type="component" value="Chromosome"/>
</dbReference>
<dbReference type="STRING" id="1193729.A1OE_880"/>
<proteinExistence type="predicted"/>
<evidence type="ECO:0000313" key="1">
    <source>
        <dbReference type="EMBL" id="AFX99064.1"/>
    </source>
</evidence>
<gene>
    <name evidence="1" type="ORF">A1OE_880</name>
</gene>
<dbReference type="EMBL" id="CP003539">
    <property type="protein sequence ID" value="AFX99064.1"/>
    <property type="molecule type" value="Genomic_DNA"/>
</dbReference>
<dbReference type="HOGENOM" id="CLU_3341681_0_0_5"/>
<dbReference type="KEGG" id="thal:A1OE_880"/>